<dbReference type="InterPro" id="IPR003708">
    <property type="entry name" value="SecB"/>
</dbReference>
<sequence>MTTTPPPSGSAGAQPQAQANPLTLHGQYIKDLSFENPRAPQSLIEQKQPQLTLNVNVTTRQFEAKTFEVSLTLEASAHTPEKEPLFMLELIYAGTVTLGEVPQEAYGPLLLIETPRLLFPFARAIVANATREAGFPPLNIAPVDFVALYRQQLEAASGQIPGIPGGPVGHA</sequence>
<dbReference type="PANTHER" id="PTHR36918:SF1">
    <property type="entry name" value="PROTEIN-EXPORT PROTEIN SECB"/>
    <property type="match status" value="1"/>
</dbReference>
<accession>A0A1T4PSA7</accession>
<dbReference type="Proteomes" id="UP000190092">
    <property type="component" value="Unassembled WGS sequence"/>
</dbReference>
<name>A0A1T4PSA7_9HYPH</name>
<keyword evidence="5 6" id="KW-0143">Chaperone</keyword>
<organism evidence="7 8">
    <name type="scientific">Enhydrobacter aerosaccus</name>
    <dbReference type="NCBI Taxonomy" id="225324"/>
    <lineage>
        <taxon>Bacteria</taxon>
        <taxon>Pseudomonadati</taxon>
        <taxon>Pseudomonadota</taxon>
        <taxon>Alphaproteobacteria</taxon>
        <taxon>Hyphomicrobiales</taxon>
        <taxon>Enhydrobacter</taxon>
    </lineage>
</organism>
<dbReference type="GO" id="GO:0051262">
    <property type="term" value="P:protein tetramerization"/>
    <property type="evidence" value="ECO:0007669"/>
    <property type="project" value="InterPro"/>
</dbReference>
<dbReference type="PANTHER" id="PTHR36918">
    <property type="match status" value="1"/>
</dbReference>
<dbReference type="PRINTS" id="PR01594">
    <property type="entry name" value="SECBCHAPRONE"/>
</dbReference>
<gene>
    <name evidence="6" type="primary">secB</name>
    <name evidence="7" type="ORF">SAMN02745126_02985</name>
</gene>
<dbReference type="OrthoDB" id="9795145at2"/>
<comment type="subunit">
    <text evidence="6">Homotetramer, a dimer of dimers. One homotetramer interacts with 1 SecA dimer.</text>
</comment>
<comment type="function">
    <text evidence="6">One of the proteins required for the normal export of preproteins out of the cell cytoplasm. It is a molecular chaperone that binds to a subset of precursor proteins, maintaining them in a translocation-competent state. It also specifically binds to its receptor SecA.</text>
</comment>
<dbReference type="AlphaFoldDB" id="A0A1T4PSA7"/>
<keyword evidence="6" id="KW-0963">Cytoplasm</keyword>
<dbReference type="GO" id="GO:0006457">
    <property type="term" value="P:protein folding"/>
    <property type="evidence" value="ECO:0007669"/>
    <property type="project" value="UniProtKB-UniRule"/>
</dbReference>
<keyword evidence="3 6" id="KW-0653">Protein transport</keyword>
<evidence type="ECO:0000256" key="4">
    <source>
        <dbReference type="ARBA" id="ARBA00023010"/>
    </source>
</evidence>
<keyword evidence="4 6" id="KW-0811">Translocation</keyword>
<dbReference type="GO" id="GO:0051082">
    <property type="term" value="F:unfolded protein binding"/>
    <property type="evidence" value="ECO:0007669"/>
    <property type="project" value="InterPro"/>
</dbReference>
<proteinExistence type="inferred from homology"/>
<dbReference type="STRING" id="225324.SAMN02745126_02985"/>
<evidence type="ECO:0000256" key="6">
    <source>
        <dbReference type="HAMAP-Rule" id="MF_00821"/>
    </source>
</evidence>
<dbReference type="SUPFAM" id="SSF54611">
    <property type="entry name" value="SecB-like"/>
    <property type="match status" value="1"/>
</dbReference>
<dbReference type="Pfam" id="PF02556">
    <property type="entry name" value="SecB"/>
    <property type="match status" value="1"/>
</dbReference>
<evidence type="ECO:0000256" key="2">
    <source>
        <dbReference type="ARBA" id="ARBA00022448"/>
    </source>
</evidence>
<dbReference type="HAMAP" id="MF_00821">
    <property type="entry name" value="SecB"/>
    <property type="match status" value="1"/>
</dbReference>
<keyword evidence="8" id="KW-1185">Reference proteome</keyword>
<dbReference type="NCBIfam" id="TIGR00809">
    <property type="entry name" value="secB"/>
    <property type="match status" value="1"/>
</dbReference>
<comment type="similarity">
    <text evidence="1 6">Belongs to the SecB family.</text>
</comment>
<protein>
    <recommendedName>
        <fullName evidence="6">Protein-export protein SecB</fullName>
    </recommendedName>
</protein>
<evidence type="ECO:0000313" key="8">
    <source>
        <dbReference type="Proteomes" id="UP000190092"/>
    </source>
</evidence>
<dbReference type="GO" id="GO:0015031">
    <property type="term" value="P:protein transport"/>
    <property type="evidence" value="ECO:0007669"/>
    <property type="project" value="UniProtKB-UniRule"/>
</dbReference>
<comment type="subcellular location">
    <subcellularLocation>
        <location evidence="6">Cytoplasm</location>
    </subcellularLocation>
</comment>
<dbReference type="GO" id="GO:0005737">
    <property type="term" value="C:cytoplasm"/>
    <property type="evidence" value="ECO:0007669"/>
    <property type="project" value="UniProtKB-SubCell"/>
</dbReference>
<evidence type="ECO:0000256" key="1">
    <source>
        <dbReference type="ARBA" id="ARBA00009990"/>
    </source>
</evidence>
<dbReference type="RefSeq" id="WP_085934616.1">
    <property type="nucleotide sequence ID" value="NZ_FUWJ01000002.1"/>
</dbReference>
<keyword evidence="2 6" id="KW-0813">Transport</keyword>
<evidence type="ECO:0000256" key="3">
    <source>
        <dbReference type="ARBA" id="ARBA00022927"/>
    </source>
</evidence>
<evidence type="ECO:0000313" key="7">
    <source>
        <dbReference type="EMBL" id="SJZ94433.1"/>
    </source>
</evidence>
<reference evidence="8" key="1">
    <citation type="submission" date="2017-02" db="EMBL/GenBank/DDBJ databases">
        <authorList>
            <person name="Varghese N."/>
            <person name="Submissions S."/>
        </authorList>
    </citation>
    <scope>NUCLEOTIDE SEQUENCE [LARGE SCALE GENOMIC DNA]</scope>
    <source>
        <strain evidence="8">ATCC 27094</strain>
    </source>
</reference>
<dbReference type="Gene3D" id="3.10.420.10">
    <property type="entry name" value="SecB-like"/>
    <property type="match status" value="1"/>
</dbReference>
<dbReference type="NCBIfam" id="NF004392">
    <property type="entry name" value="PRK05751.1-3"/>
    <property type="match status" value="1"/>
</dbReference>
<dbReference type="EMBL" id="FUWJ01000002">
    <property type="protein sequence ID" value="SJZ94433.1"/>
    <property type="molecule type" value="Genomic_DNA"/>
</dbReference>
<evidence type="ECO:0000256" key="5">
    <source>
        <dbReference type="ARBA" id="ARBA00023186"/>
    </source>
</evidence>
<dbReference type="InterPro" id="IPR035958">
    <property type="entry name" value="SecB-like_sf"/>
</dbReference>